<dbReference type="EMBL" id="LAZR01002075">
    <property type="protein sequence ID" value="KKN34915.1"/>
    <property type="molecule type" value="Genomic_DNA"/>
</dbReference>
<gene>
    <name evidence="1" type="ORF">LCGC14_0788560</name>
</gene>
<organism evidence="1">
    <name type="scientific">marine sediment metagenome</name>
    <dbReference type="NCBI Taxonomy" id="412755"/>
    <lineage>
        <taxon>unclassified sequences</taxon>
        <taxon>metagenomes</taxon>
        <taxon>ecological metagenomes</taxon>
    </lineage>
</organism>
<sequence>MEQGTEALAIEELRDWVKQQSTFDLKVLEDAVARELLSRCEGR</sequence>
<proteinExistence type="predicted"/>
<dbReference type="AlphaFoldDB" id="A0A0F9PTB0"/>
<comment type="caution">
    <text evidence="1">The sequence shown here is derived from an EMBL/GenBank/DDBJ whole genome shotgun (WGS) entry which is preliminary data.</text>
</comment>
<name>A0A0F9PTB0_9ZZZZ</name>
<evidence type="ECO:0000313" key="1">
    <source>
        <dbReference type="EMBL" id="KKN34915.1"/>
    </source>
</evidence>
<reference evidence="1" key="1">
    <citation type="journal article" date="2015" name="Nature">
        <title>Complex archaea that bridge the gap between prokaryotes and eukaryotes.</title>
        <authorList>
            <person name="Spang A."/>
            <person name="Saw J.H."/>
            <person name="Jorgensen S.L."/>
            <person name="Zaremba-Niedzwiedzka K."/>
            <person name="Martijn J."/>
            <person name="Lind A.E."/>
            <person name="van Eijk R."/>
            <person name="Schleper C."/>
            <person name="Guy L."/>
            <person name="Ettema T.J."/>
        </authorList>
    </citation>
    <scope>NUCLEOTIDE SEQUENCE</scope>
</reference>
<accession>A0A0F9PTB0</accession>
<protein>
    <submittedName>
        <fullName evidence="1">Uncharacterized protein</fullName>
    </submittedName>
</protein>